<dbReference type="InterPro" id="IPR011992">
    <property type="entry name" value="EF-hand-dom_pair"/>
</dbReference>
<dbReference type="FunFam" id="2.60.120.650:FF:000025">
    <property type="entry name" value="Lysine-specific demethylase 8"/>
    <property type="match status" value="1"/>
</dbReference>
<protein>
    <submittedName>
        <fullName evidence="6">Uncharacterized protein LOC109487756 isoform X1</fullName>
    </submittedName>
</protein>
<dbReference type="Gene3D" id="1.10.238.10">
    <property type="entry name" value="EF-hand"/>
    <property type="match status" value="1"/>
</dbReference>
<keyword evidence="5" id="KW-1185">Reference proteome</keyword>
<evidence type="ECO:0000259" key="4">
    <source>
        <dbReference type="PROSITE" id="PS51184"/>
    </source>
</evidence>
<gene>
    <name evidence="6" type="primary">LOC109487756</name>
</gene>
<feature type="domain" description="EF-hand" evidence="3">
    <location>
        <begin position="376"/>
        <end position="411"/>
    </location>
</feature>
<dbReference type="Pfam" id="PF13621">
    <property type="entry name" value="Cupin_8"/>
    <property type="match status" value="1"/>
</dbReference>
<dbReference type="RefSeq" id="XP_019647385.1">
    <property type="nucleotide sequence ID" value="XM_019791826.1"/>
</dbReference>
<evidence type="ECO:0000259" key="3">
    <source>
        <dbReference type="PROSITE" id="PS50222"/>
    </source>
</evidence>
<keyword evidence="2" id="KW-0732">Signal</keyword>
<dbReference type="InterPro" id="IPR041667">
    <property type="entry name" value="Cupin_8"/>
</dbReference>
<feature type="chain" id="PRO_5028424063" evidence="2">
    <location>
        <begin position="24"/>
        <end position="494"/>
    </location>
</feature>
<feature type="compositionally biased region" description="Basic and acidic residues" evidence="1">
    <location>
        <begin position="461"/>
        <end position="478"/>
    </location>
</feature>
<dbReference type="InterPro" id="IPR003347">
    <property type="entry name" value="JmjC_dom"/>
</dbReference>
<dbReference type="PANTHER" id="PTHR12461">
    <property type="entry name" value="HYPOXIA-INDUCIBLE FACTOR 1 ALPHA INHIBITOR-RELATED"/>
    <property type="match status" value="1"/>
</dbReference>
<evidence type="ECO:0000256" key="2">
    <source>
        <dbReference type="SAM" id="SignalP"/>
    </source>
</evidence>
<dbReference type="SUPFAM" id="SSF51197">
    <property type="entry name" value="Clavaminate synthase-like"/>
    <property type="match status" value="1"/>
</dbReference>
<dbReference type="GO" id="GO:0005509">
    <property type="term" value="F:calcium ion binding"/>
    <property type="evidence" value="ECO:0007669"/>
    <property type="project" value="InterPro"/>
</dbReference>
<evidence type="ECO:0000313" key="5">
    <source>
        <dbReference type="Proteomes" id="UP000515135"/>
    </source>
</evidence>
<evidence type="ECO:0000313" key="6">
    <source>
        <dbReference type="RefSeq" id="XP_019647385.1"/>
    </source>
</evidence>
<feature type="region of interest" description="Disordered" evidence="1">
    <location>
        <begin position="419"/>
        <end position="494"/>
    </location>
</feature>
<feature type="compositionally biased region" description="Basic and acidic residues" evidence="1">
    <location>
        <begin position="428"/>
        <end position="454"/>
    </location>
</feature>
<dbReference type="PROSITE" id="PS51184">
    <property type="entry name" value="JMJC"/>
    <property type="match status" value="1"/>
</dbReference>
<dbReference type="PROSITE" id="PS50222">
    <property type="entry name" value="EF_HAND_2"/>
    <property type="match status" value="1"/>
</dbReference>
<dbReference type="PANTHER" id="PTHR12461:SF53">
    <property type="entry name" value="JMJC DOMAIN-CONTAINING PROTEIN"/>
    <property type="match status" value="1"/>
</dbReference>
<evidence type="ECO:0000256" key="1">
    <source>
        <dbReference type="SAM" id="MobiDB-lite"/>
    </source>
</evidence>
<dbReference type="Proteomes" id="UP000515135">
    <property type="component" value="Unplaced"/>
</dbReference>
<dbReference type="OrthoDB" id="415358at2759"/>
<organism evidence="5 6">
    <name type="scientific">Branchiostoma belcheri</name>
    <name type="common">Amphioxus</name>
    <dbReference type="NCBI Taxonomy" id="7741"/>
    <lineage>
        <taxon>Eukaryota</taxon>
        <taxon>Metazoa</taxon>
        <taxon>Chordata</taxon>
        <taxon>Cephalochordata</taxon>
        <taxon>Leptocardii</taxon>
        <taxon>Amphioxiformes</taxon>
        <taxon>Branchiostomatidae</taxon>
        <taxon>Branchiostoma</taxon>
    </lineage>
</organism>
<reference evidence="6" key="1">
    <citation type="submission" date="2025-08" db="UniProtKB">
        <authorList>
            <consortium name="RefSeq"/>
        </authorList>
    </citation>
    <scope>IDENTIFICATION</scope>
    <source>
        <tissue evidence="6">Gonad</tissue>
    </source>
</reference>
<feature type="domain" description="JmjC" evidence="4">
    <location>
        <begin position="138"/>
        <end position="303"/>
    </location>
</feature>
<accession>A0A6P5A277</accession>
<feature type="compositionally biased region" description="Basic and acidic residues" evidence="1">
    <location>
        <begin position="485"/>
        <end position="494"/>
    </location>
</feature>
<dbReference type="SUPFAM" id="SSF47473">
    <property type="entry name" value="EF-hand"/>
    <property type="match status" value="1"/>
</dbReference>
<sequence>MLPAKNLLLYTFISGWFLDISLSKDEAMDIVFPPVVEPGDSGLPDGHLMPLGCQRAPEGPVQEYAEPLSPVDFWNRHVKDYVPLVYRQAIAKAPAVTNWQSDEYIRETYGDLDVLVETKNEDRKARPQRMSLEKFLDSYRREDWYVVSLLPDPMRAEMQVPRSLLCGTFRRSILESNLWLSGGGTRSLLHYDADHNLHCLVSGRKDFIMVEAKYEDLLDVDVKRRYSGSSFSHLDMDRIDLLAHPQVSDVPWTWATLLGGDCIFIPSGYFHQVRSYGRSVAATIMWDPVNQFNTSEDCTETDIDKYTALSEVRVQWTYRKGDRSIDMGFMDVESVRGAILDLMEARNTTELTKELFSVYYEESVVDEDRDGNIEEEDLKVIDKMFDILDKDKVGYVTRQEFQDLDIELLKDVVRILDEPHGPVTGSDDVGKRDDDVGTRDVIPEKDDVGTRDVDTENGDVGTRDVNTEKDDVGTRDVDTENGDVSTRDDTRDEL</sequence>
<dbReference type="KEGG" id="bbel:109487756"/>
<name>A0A6P5A277_BRABE</name>
<dbReference type="Gene3D" id="2.60.120.650">
    <property type="entry name" value="Cupin"/>
    <property type="match status" value="1"/>
</dbReference>
<dbReference type="AlphaFoldDB" id="A0A6P5A277"/>
<feature type="signal peptide" evidence="2">
    <location>
        <begin position="1"/>
        <end position="23"/>
    </location>
</feature>
<dbReference type="GeneID" id="109487756"/>
<dbReference type="InterPro" id="IPR002048">
    <property type="entry name" value="EF_hand_dom"/>
</dbReference>
<proteinExistence type="predicted"/>